<dbReference type="Gene3D" id="6.10.10.10">
    <property type="entry name" value="Flagellar export chaperone, C-terminal domain"/>
    <property type="match status" value="1"/>
</dbReference>
<dbReference type="PANTHER" id="PTHR42792:SF2">
    <property type="entry name" value="FLAGELLIN"/>
    <property type="match status" value="1"/>
</dbReference>
<evidence type="ECO:0000256" key="1">
    <source>
        <dbReference type="ARBA" id="ARBA00005709"/>
    </source>
</evidence>
<name>A0A1Q9LL96_9PSEU</name>
<dbReference type="STRING" id="1193682.BJP25_19425"/>
<dbReference type="Pfam" id="PF00669">
    <property type="entry name" value="Flagellin_N"/>
    <property type="match status" value="1"/>
</dbReference>
<dbReference type="PANTHER" id="PTHR42792">
    <property type="entry name" value="FLAGELLIN"/>
    <property type="match status" value="1"/>
</dbReference>
<dbReference type="GO" id="GO:0005198">
    <property type="term" value="F:structural molecule activity"/>
    <property type="evidence" value="ECO:0007669"/>
    <property type="project" value="UniProtKB-UniRule"/>
</dbReference>
<protein>
    <recommendedName>
        <fullName evidence="2 4">Flagellin</fullName>
    </recommendedName>
</protein>
<dbReference type="InterPro" id="IPR045372">
    <property type="entry name" value="YidB"/>
</dbReference>
<accession>A0A1Q9LL96</accession>
<proteinExistence type="inferred from homology"/>
<keyword evidence="3 4" id="KW-0975">Bacterial flagellum</keyword>
<comment type="function">
    <text evidence="4">Flagellin is the subunit protein which polymerizes to form the filaments of bacterial flagella.</text>
</comment>
<comment type="caution">
    <text evidence="7">The sequence shown here is derived from an EMBL/GenBank/DDBJ whole genome shotgun (WGS) entry which is preliminary data.</text>
</comment>
<dbReference type="EMBL" id="MKQR01000015">
    <property type="protein sequence ID" value="OLR92802.1"/>
    <property type="molecule type" value="Genomic_DNA"/>
</dbReference>
<dbReference type="SUPFAM" id="SSF140804">
    <property type="entry name" value="YidB-like"/>
    <property type="match status" value="1"/>
</dbReference>
<dbReference type="Pfam" id="PF20159">
    <property type="entry name" value="YidB"/>
    <property type="match status" value="1"/>
</dbReference>
<organism evidence="7 8">
    <name type="scientific">Actinokineospora bangkokensis</name>
    <dbReference type="NCBI Taxonomy" id="1193682"/>
    <lineage>
        <taxon>Bacteria</taxon>
        <taxon>Bacillati</taxon>
        <taxon>Actinomycetota</taxon>
        <taxon>Actinomycetes</taxon>
        <taxon>Pseudonocardiales</taxon>
        <taxon>Pseudonocardiaceae</taxon>
        <taxon>Actinokineospora</taxon>
    </lineage>
</organism>
<evidence type="ECO:0000259" key="6">
    <source>
        <dbReference type="Pfam" id="PF00700"/>
    </source>
</evidence>
<comment type="subcellular location">
    <subcellularLocation>
        <location evidence="4">Secreted</location>
    </subcellularLocation>
    <subcellularLocation>
        <location evidence="4">Bacterial flagellum</location>
    </subcellularLocation>
</comment>
<dbReference type="GO" id="GO:0009288">
    <property type="term" value="C:bacterial-type flagellum"/>
    <property type="evidence" value="ECO:0007669"/>
    <property type="project" value="UniProtKB-SubCell"/>
</dbReference>
<dbReference type="GO" id="GO:0005576">
    <property type="term" value="C:extracellular region"/>
    <property type="evidence" value="ECO:0007669"/>
    <property type="project" value="UniProtKB-SubCell"/>
</dbReference>
<dbReference type="InterPro" id="IPR001492">
    <property type="entry name" value="Flagellin"/>
</dbReference>
<sequence>MIINQNMDALNAARRGLLRGNEAIKQTGELTVSARRLSGGARVNRAGDDEAGEAVSEKLRTQARGLAQASRNASDAISFIQTTEGWLNEVTTVLQRMRVLSIQSANGTCSEEDRSAIQVEVDQLMDEVDRIGEQADFATARMLAAGAAAQGGPAGEKGTTPVRIDTPASLQNATASWTLRVHVGADTNEAIAANIFAVGAAHLFAGEVSVPDLKPGEIAPIAPVEPEKVDVTSTEAAADAVARIDTALAGLAAQRSDLAEFREVVADAGGAAEVEIEQVELVGYWETDERTAELADAQLGLADVLEALLTDPDTAPVVQTWAEDGPGAELTPEAVAKALGDAELGEMATSAGVTPEQAARTLAAEVPKLVARPAAPDAAIARIDVAIKATTDQLSNLGAFQNRLESVTRGADHAVENLTASDSRVRDVNTAFEMVSFTKNNILLAAAQSMLAQANQIPQGVLRLLG</sequence>
<comment type="similarity">
    <text evidence="1 4">Belongs to the bacterial flagellin family.</text>
</comment>
<dbReference type="InterPro" id="IPR001029">
    <property type="entry name" value="Flagellin_N"/>
</dbReference>
<dbReference type="InterPro" id="IPR046358">
    <property type="entry name" value="Flagellin_C"/>
</dbReference>
<evidence type="ECO:0000256" key="3">
    <source>
        <dbReference type="ARBA" id="ARBA00023143"/>
    </source>
</evidence>
<dbReference type="SUPFAM" id="SSF64518">
    <property type="entry name" value="Phase 1 flagellin"/>
    <property type="match status" value="2"/>
</dbReference>
<feature type="domain" description="Flagellin C-terminal" evidence="6">
    <location>
        <begin position="381"/>
        <end position="465"/>
    </location>
</feature>
<evidence type="ECO:0000256" key="4">
    <source>
        <dbReference type="RuleBase" id="RU362073"/>
    </source>
</evidence>
<evidence type="ECO:0000313" key="8">
    <source>
        <dbReference type="Proteomes" id="UP000186040"/>
    </source>
</evidence>
<dbReference type="Proteomes" id="UP000186040">
    <property type="component" value="Unassembled WGS sequence"/>
</dbReference>
<dbReference type="Gene3D" id="1.20.1330.10">
    <property type="entry name" value="f41 fragment of flagellin, N-terminal domain"/>
    <property type="match status" value="2"/>
</dbReference>
<feature type="domain" description="Flagellin N-terminal" evidence="5">
    <location>
        <begin position="3"/>
        <end position="145"/>
    </location>
</feature>
<keyword evidence="4" id="KW-0964">Secreted</keyword>
<dbReference type="Pfam" id="PF00700">
    <property type="entry name" value="Flagellin_C"/>
    <property type="match status" value="1"/>
</dbReference>
<keyword evidence="8" id="KW-1185">Reference proteome</keyword>
<evidence type="ECO:0000256" key="2">
    <source>
        <dbReference type="ARBA" id="ARBA00020110"/>
    </source>
</evidence>
<dbReference type="InterPro" id="IPR042187">
    <property type="entry name" value="Flagellin_C_sub2"/>
</dbReference>
<dbReference type="Gene3D" id="2.170.280.10">
    <property type="entry name" value="f41 fragment of flagellin, middle domain"/>
    <property type="match status" value="1"/>
</dbReference>
<dbReference type="InterPro" id="IPR027405">
    <property type="entry name" value="YidB-like"/>
</dbReference>
<evidence type="ECO:0000313" key="7">
    <source>
        <dbReference type="EMBL" id="OLR92802.1"/>
    </source>
</evidence>
<dbReference type="AlphaFoldDB" id="A0A1Q9LL96"/>
<dbReference type="PRINTS" id="PR00207">
    <property type="entry name" value="FLAGELLIN"/>
</dbReference>
<reference evidence="7 8" key="1">
    <citation type="submission" date="2016-10" db="EMBL/GenBank/DDBJ databases">
        <title>The Draft Genome Sequence of Actinokineospora bangkokensis 44EHWT reveals the biosynthetic pathway of antifungal compounds Thailandins with unusual extender unit butylmalonyl-CoA.</title>
        <authorList>
            <person name="Greule A."/>
            <person name="Intra B."/>
            <person name="Flemming S."/>
            <person name="Rommel M.G."/>
            <person name="Panbangred W."/>
            <person name="Bechthold A."/>
        </authorList>
    </citation>
    <scope>NUCLEOTIDE SEQUENCE [LARGE SCALE GENOMIC DNA]</scope>
    <source>
        <strain evidence="7 8">44EHW</strain>
    </source>
</reference>
<evidence type="ECO:0000259" key="5">
    <source>
        <dbReference type="Pfam" id="PF00669"/>
    </source>
</evidence>
<gene>
    <name evidence="7" type="ORF">BJP25_19425</name>
</gene>